<dbReference type="AlphaFoldDB" id="A0A1V9Z7Y7"/>
<dbReference type="PANTHER" id="PTHR31645:SF0">
    <property type="entry name" value="OLIGOPEPTIDE TRANSPORTER YGL114W-RELATED"/>
    <property type="match status" value="1"/>
</dbReference>
<feature type="transmembrane region" description="Helical" evidence="6">
    <location>
        <begin position="551"/>
        <end position="569"/>
    </location>
</feature>
<keyword evidence="4 6" id="KW-1133">Transmembrane helix</keyword>
<feature type="transmembrane region" description="Helical" evidence="6">
    <location>
        <begin position="380"/>
        <end position="400"/>
    </location>
</feature>
<evidence type="ECO:0000256" key="4">
    <source>
        <dbReference type="ARBA" id="ARBA00022989"/>
    </source>
</evidence>
<keyword evidence="3 6" id="KW-0812">Transmembrane</keyword>
<feature type="transmembrane region" description="Helical" evidence="6">
    <location>
        <begin position="76"/>
        <end position="94"/>
    </location>
</feature>
<evidence type="ECO:0000256" key="2">
    <source>
        <dbReference type="ARBA" id="ARBA00022448"/>
    </source>
</evidence>
<feature type="transmembrane region" description="Helical" evidence="6">
    <location>
        <begin position="493"/>
        <end position="513"/>
    </location>
</feature>
<evidence type="ECO:0000256" key="5">
    <source>
        <dbReference type="ARBA" id="ARBA00023136"/>
    </source>
</evidence>
<reference evidence="7 8" key="1">
    <citation type="journal article" date="2014" name="Genome Biol. Evol.">
        <title>The secreted proteins of Achlya hypogyna and Thraustotheca clavata identify the ancestral oomycete secretome and reveal gene acquisitions by horizontal gene transfer.</title>
        <authorList>
            <person name="Misner I."/>
            <person name="Blouin N."/>
            <person name="Leonard G."/>
            <person name="Richards T.A."/>
            <person name="Lane C.E."/>
        </authorList>
    </citation>
    <scope>NUCLEOTIDE SEQUENCE [LARGE SCALE GENOMIC DNA]</scope>
    <source>
        <strain evidence="7 8">ATCC 48635</strain>
    </source>
</reference>
<dbReference type="OrthoDB" id="627262at2759"/>
<feature type="transmembrane region" description="Helical" evidence="6">
    <location>
        <begin position="273"/>
        <end position="292"/>
    </location>
</feature>
<dbReference type="NCBIfam" id="TIGR00728">
    <property type="entry name" value="OPT_sfam"/>
    <property type="match status" value="1"/>
</dbReference>
<feature type="transmembrane region" description="Helical" evidence="6">
    <location>
        <begin position="218"/>
        <end position="239"/>
    </location>
</feature>
<dbReference type="PANTHER" id="PTHR31645">
    <property type="entry name" value="OLIGOPEPTIDE TRANSPORTER YGL114W-RELATED"/>
    <property type="match status" value="1"/>
</dbReference>
<dbReference type="InterPro" id="IPR045035">
    <property type="entry name" value="YSL-like"/>
</dbReference>
<feature type="transmembrane region" description="Helical" evidence="6">
    <location>
        <begin position="630"/>
        <end position="650"/>
    </location>
</feature>
<dbReference type="InterPro" id="IPR004813">
    <property type="entry name" value="OPT"/>
</dbReference>
<feature type="transmembrane region" description="Helical" evidence="6">
    <location>
        <begin position="589"/>
        <end position="618"/>
    </location>
</feature>
<evidence type="ECO:0000313" key="8">
    <source>
        <dbReference type="Proteomes" id="UP000243579"/>
    </source>
</evidence>
<organism evidence="7 8">
    <name type="scientific">Achlya hypogyna</name>
    <name type="common">Oomycete</name>
    <name type="synonym">Protoachlya hypogyna</name>
    <dbReference type="NCBI Taxonomy" id="1202772"/>
    <lineage>
        <taxon>Eukaryota</taxon>
        <taxon>Sar</taxon>
        <taxon>Stramenopiles</taxon>
        <taxon>Oomycota</taxon>
        <taxon>Saprolegniomycetes</taxon>
        <taxon>Saprolegniales</taxon>
        <taxon>Achlyaceae</taxon>
        <taxon>Achlya</taxon>
    </lineage>
</organism>
<dbReference type="Pfam" id="PF03169">
    <property type="entry name" value="OPT"/>
    <property type="match status" value="1"/>
</dbReference>
<keyword evidence="2" id="KW-0813">Transport</keyword>
<feature type="transmembrane region" description="Helical" evidence="6">
    <location>
        <begin position="406"/>
        <end position="424"/>
    </location>
</feature>
<evidence type="ECO:0000256" key="3">
    <source>
        <dbReference type="ARBA" id="ARBA00022692"/>
    </source>
</evidence>
<evidence type="ECO:0000256" key="6">
    <source>
        <dbReference type="SAM" id="Phobius"/>
    </source>
</evidence>
<sequence>MRSAQNSVVSEYKVAATPHIDDDAQDEAQQAIEFEVITSGLEHPQVTVKSLIAGTVMGMFTSVLAMYYSLRIGVTPSLNVLSGVGGFMLCKAIMRLKIFGEHFTVQENVVIQTCAVACMSLASQAGFGSGALGLTQNVFLRVGNKTKGNNPEDVVDFTWLRAFGWCASIALFGFFISFPLRRKFIIDMRLLFPSGTATAYMIKTLHTSKEAAEYQWNVLVKSGICAYCVSIFVYCFEGLGEFPIFGMPALAYGWALDFAPGTFAIALMLPFRVMYSMFVGNIITWGLLNPYLNNNKRGEGPEHWFVSGGVDGLKAYYTFTAVAIICVDALYSIAKMVWILYKNYTTKKTEEEAPKDDVLSQAQRQAYLDKIFESAKIPGWTWMSGLVVFAAVSVVVISLMFETVHWYKVLVCCLVTPLFAVGIIQGVGMTDWNVSSAVGKLILFIIGSWSEDKSIIASLILCQMVIVGCSQAADLMQDFKTGYIVGASAKSMIVAQIFGACMSCIIVPTVWVLMNGAYTLPGDFLKAPFGEVYRVMAITASVGLSGLPAHCGYFMLVGTIYTIVFNLYIDFFSESKNKALNLIANYCPIPMAVSIGMIIPASFGLEGMIMAAIIGYWCYKNALSFEKTQYILAAGLMTGEGFSVLTQIIISLAGGHPPMNVAFTMAKGH</sequence>
<gene>
    <name evidence="7" type="ORF">ACHHYP_01695</name>
</gene>
<protein>
    <submittedName>
        <fullName evidence="7">Uncharacterized protein</fullName>
    </submittedName>
</protein>
<dbReference type="EMBL" id="JNBR01000375">
    <property type="protein sequence ID" value="OQR94115.1"/>
    <property type="molecule type" value="Genomic_DNA"/>
</dbReference>
<accession>A0A1V9Z7Y7</accession>
<proteinExistence type="predicted"/>
<comment type="caution">
    <text evidence="7">The sequence shown here is derived from an EMBL/GenBank/DDBJ whole genome shotgun (WGS) entry which is preliminary data.</text>
</comment>
<feature type="transmembrane region" description="Helical" evidence="6">
    <location>
        <begin position="315"/>
        <end position="341"/>
    </location>
</feature>
<dbReference type="Proteomes" id="UP000243579">
    <property type="component" value="Unassembled WGS sequence"/>
</dbReference>
<comment type="subcellular location">
    <subcellularLocation>
        <location evidence="1">Membrane</location>
        <topology evidence="1">Multi-pass membrane protein</topology>
    </subcellularLocation>
</comment>
<keyword evidence="5 6" id="KW-0472">Membrane</keyword>
<dbReference type="GO" id="GO:0016020">
    <property type="term" value="C:membrane"/>
    <property type="evidence" value="ECO:0007669"/>
    <property type="project" value="UniProtKB-SubCell"/>
</dbReference>
<evidence type="ECO:0000313" key="7">
    <source>
        <dbReference type="EMBL" id="OQR94115.1"/>
    </source>
</evidence>
<name>A0A1V9Z7Y7_ACHHY</name>
<dbReference type="GO" id="GO:0035673">
    <property type="term" value="F:oligopeptide transmembrane transporter activity"/>
    <property type="evidence" value="ECO:0007669"/>
    <property type="project" value="InterPro"/>
</dbReference>
<keyword evidence="8" id="KW-1185">Reference proteome</keyword>
<evidence type="ECO:0000256" key="1">
    <source>
        <dbReference type="ARBA" id="ARBA00004141"/>
    </source>
</evidence>
<dbReference type="STRING" id="1202772.A0A1V9Z7Y7"/>
<feature type="transmembrane region" description="Helical" evidence="6">
    <location>
        <begin position="159"/>
        <end position="180"/>
    </location>
</feature>